<dbReference type="InterPro" id="IPR050495">
    <property type="entry name" value="ATG22/LtaA_families"/>
</dbReference>
<feature type="transmembrane region" description="Helical" evidence="6">
    <location>
        <begin position="107"/>
        <end position="127"/>
    </location>
</feature>
<gene>
    <name evidence="8" type="ORF">ORQ98_10990</name>
</gene>
<keyword evidence="5 6" id="KW-0472">Membrane</keyword>
<evidence type="ECO:0000256" key="3">
    <source>
        <dbReference type="ARBA" id="ARBA00022692"/>
    </source>
</evidence>
<keyword evidence="9" id="KW-1185">Reference proteome</keyword>
<comment type="caution">
    <text evidence="8">The sequence shown here is derived from an EMBL/GenBank/DDBJ whole genome shotgun (WGS) entry which is preliminary data.</text>
</comment>
<feature type="transmembrane region" description="Helical" evidence="6">
    <location>
        <begin position="326"/>
        <end position="348"/>
    </location>
</feature>
<dbReference type="InterPro" id="IPR020846">
    <property type="entry name" value="MFS_dom"/>
</dbReference>
<comment type="subcellular location">
    <subcellularLocation>
        <location evidence="1">Endomembrane system</location>
        <topology evidence="1">Multi-pass membrane protein</topology>
    </subcellularLocation>
</comment>
<dbReference type="RefSeq" id="WP_274688851.1">
    <property type="nucleotide sequence ID" value="NZ_JAPMOU010000011.1"/>
</dbReference>
<evidence type="ECO:0000259" key="7">
    <source>
        <dbReference type="PROSITE" id="PS50850"/>
    </source>
</evidence>
<evidence type="ECO:0000313" key="8">
    <source>
        <dbReference type="EMBL" id="MDE1462496.1"/>
    </source>
</evidence>
<evidence type="ECO:0000256" key="1">
    <source>
        <dbReference type="ARBA" id="ARBA00004127"/>
    </source>
</evidence>
<dbReference type="PANTHER" id="PTHR23519">
    <property type="entry name" value="AUTOPHAGY-RELATED PROTEIN 22"/>
    <property type="match status" value="1"/>
</dbReference>
<feature type="transmembrane region" description="Helical" evidence="6">
    <location>
        <begin position="271"/>
        <end position="290"/>
    </location>
</feature>
<feature type="transmembrane region" description="Helical" evidence="6">
    <location>
        <begin position="180"/>
        <end position="203"/>
    </location>
</feature>
<evidence type="ECO:0000256" key="4">
    <source>
        <dbReference type="ARBA" id="ARBA00022989"/>
    </source>
</evidence>
<dbReference type="EMBL" id="JAPMOU010000011">
    <property type="protein sequence ID" value="MDE1462496.1"/>
    <property type="molecule type" value="Genomic_DNA"/>
</dbReference>
<feature type="transmembrane region" description="Helical" evidence="6">
    <location>
        <begin position="83"/>
        <end position="101"/>
    </location>
</feature>
<dbReference type="SUPFAM" id="SSF103473">
    <property type="entry name" value="MFS general substrate transporter"/>
    <property type="match status" value="1"/>
</dbReference>
<dbReference type="PROSITE" id="PS50850">
    <property type="entry name" value="MFS"/>
    <property type="match status" value="1"/>
</dbReference>
<accession>A0ABT5U914</accession>
<reference evidence="8 9" key="1">
    <citation type="submission" date="2022-11" db="EMBL/GenBank/DDBJ databases">
        <title>Spartinivicinus poritis sp. nov., isolated from scleractinian coral Porites lutea.</title>
        <authorList>
            <person name="Zhang G."/>
            <person name="Cai L."/>
            <person name="Wei Q."/>
        </authorList>
    </citation>
    <scope>NUCLEOTIDE SEQUENCE [LARGE SCALE GENOMIC DNA]</scope>
    <source>
        <strain evidence="8 9">A2-2</strain>
    </source>
</reference>
<evidence type="ECO:0000313" key="9">
    <source>
        <dbReference type="Proteomes" id="UP001528823"/>
    </source>
</evidence>
<dbReference type="InterPro" id="IPR024671">
    <property type="entry name" value="Atg22-like"/>
</dbReference>
<keyword evidence="3 6" id="KW-0812">Transmembrane</keyword>
<feature type="transmembrane region" description="Helical" evidence="6">
    <location>
        <begin position="238"/>
        <end position="259"/>
    </location>
</feature>
<feature type="transmembrane region" description="Helical" evidence="6">
    <location>
        <begin position="390"/>
        <end position="408"/>
    </location>
</feature>
<organism evidence="8 9">
    <name type="scientific">Spartinivicinus poritis</name>
    <dbReference type="NCBI Taxonomy" id="2994640"/>
    <lineage>
        <taxon>Bacteria</taxon>
        <taxon>Pseudomonadati</taxon>
        <taxon>Pseudomonadota</taxon>
        <taxon>Gammaproteobacteria</taxon>
        <taxon>Oceanospirillales</taxon>
        <taxon>Zooshikellaceae</taxon>
        <taxon>Spartinivicinus</taxon>
    </lineage>
</organism>
<dbReference type="Proteomes" id="UP001528823">
    <property type="component" value="Unassembled WGS sequence"/>
</dbReference>
<feature type="transmembrane region" description="Helical" evidence="6">
    <location>
        <begin position="139"/>
        <end position="160"/>
    </location>
</feature>
<dbReference type="Pfam" id="PF11700">
    <property type="entry name" value="ATG22"/>
    <property type="match status" value="2"/>
</dbReference>
<feature type="transmembrane region" description="Helical" evidence="6">
    <location>
        <begin position="302"/>
        <end position="320"/>
    </location>
</feature>
<dbReference type="Gene3D" id="1.20.1250.20">
    <property type="entry name" value="MFS general substrate transporter like domains"/>
    <property type="match status" value="1"/>
</dbReference>
<sequence>MSNANRKSIWSWALYDWANSAFATVVMAGFFPIFFKQFWSSGVPVTESTYQLGMINSVASLIVVAMSPILGVIADQLGRRKGLLLLFACFGAVMTGGLYWVEKGEWQVAAALYVCALIGFSSANLFYDALLPIVSPSDWLDRVSALGFALGYLGGGLLFTMNVWMTLKPEVFGLANSADAVQLAFLLTALWWILFSMPLWLFVKETNQTLSTPLKSLTGGFKQLRQTLRKIHQLPQTYRFLIAYWLYIDGVDTIIRMAVDYGLAIGLDSNDLITALLLTQFIGFPAALVFGRIGERYSPRTAILLALTVYIMVTLYSIWMHSAWQFYLLAGVIGLVQGGVQALSRSLYSRLIPVKQTAEFFGFYNMLGKFAAVLGPILVGWVTILSGSNRIGILSILLLFLLGGYLLLRVDVSNGEKQAARY</sequence>
<feature type="transmembrane region" description="Helical" evidence="6">
    <location>
        <begin position="54"/>
        <end position="74"/>
    </location>
</feature>
<dbReference type="InterPro" id="IPR036259">
    <property type="entry name" value="MFS_trans_sf"/>
</dbReference>
<feature type="transmembrane region" description="Helical" evidence="6">
    <location>
        <begin position="12"/>
        <end position="34"/>
    </location>
</feature>
<evidence type="ECO:0000256" key="2">
    <source>
        <dbReference type="ARBA" id="ARBA00022448"/>
    </source>
</evidence>
<keyword evidence="2" id="KW-0813">Transport</keyword>
<feature type="transmembrane region" description="Helical" evidence="6">
    <location>
        <begin position="360"/>
        <end position="384"/>
    </location>
</feature>
<evidence type="ECO:0000256" key="5">
    <source>
        <dbReference type="ARBA" id="ARBA00023136"/>
    </source>
</evidence>
<feature type="domain" description="Major facilitator superfamily (MFS) profile" evidence="7">
    <location>
        <begin position="1"/>
        <end position="416"/>
    </location>
</feature>
<evidence type="ECO:0000256" key="6">
    <source>
        <dbReference type="SAM" id="Phobius"/>
    </source>
</evidence>
<dbReference type="PANTHER" id="PTHR23519:SF1">
    <property type="entry name" value="AUTOPHAGY-RELATED PROTEIN 22"/>
    <property type="match status" value="1"/>
</dbReference>
<protein>
    <submittedName>
        <fullName evidence="8">MFS transporter</fullName>
    </submittedName>
</protein>
<name>A0ABT5U914_9GAMM</name>
<keyword evidence="4 6" id="KW-1133">Transmembrane helix</keyword>
<proteinExistence type="predicted"/>